<sequence>MEVMKEKLVVDPVTEVTSFVVETSVGEVGDEICDGEESEVGNDANIESLDKLLVASAVFEVDAGLVDDSMFAGSVAVNDEVGLVGRSEDVPLEVDVKAVVESEEAKVTNVLALDTSCDPGVEPLLDVGISADEREVVGRSEVSERKLVDDRELVNDTELTDETGLLEDKDEVNKVVPVEFEVVGYVEELERLIERTVVEIEVLDSSVIEEVKIVELELGEEDEEDSEFVETIKVDKVFEIVVPVADVEDVSESEEVMELVVFVNGPPVDVEEGCVLVTPRLVIVDDEDAIDSEEVEEDVVIEVDDEFSNEVDEPESEAEEEVEVIEKLDKDDDEEEVDDEVNNEVEEIGAEVKDKVEDVSVVDSEAEEEVEEEVKVVEDDFDKKVKDEVSVLDSELDDVVDDVLDSDDSVVVGAGGTSRKP</sequence>
<name>A0A135ULZ5_9PEZI</name>
<dbReference type="EMBL" id="JFFI01001284">
    <property type="protein sequence ID" value="KXH61416.1"/>
    <property type="molecule type" value="Genomic_DNA"/>
</dbReference>
<evidence type="ECO:0000313" key="2">
    <source>
        <dbReference type="Proteomes" id="UP000070121"/>
    </source>
</evidence>
<dbReference type="AlphaFoldDB" id="A0A135ULZ5"/>
<protein>
    <submittedName>
        <fullName evidence="1">Uncharacterized protein</fullName>
    </submittedName>
</protein>
<dbReference type="Proteomes" id="UP000070121">
    <property type="component" value="Unassembled WGS sequence"/>
</dbReference>
<evidence type="ECO:0000313" key="1">
    <source>
        <dbReference type="EMBL" id="KXH61416.1"/>
    </source>
</evidence>
<gene>
    <name evidence="1" type="ORF">CSAL01_05242</name>
</gene>
<accession>A0A135ULZ5</accession>
<organism evidence="1 2">
    <name type="scientific">Colletotrichum salicis</name>
    <dbReference type="NCBI Taxonomy" id="1209931"/>
    <lineage>
        <taxon>Eukaryota</taxon>
        <taxon>Fungi</taxon>
        <taxon>Dikarya</taxon>
        <taxon>Ascomycota</taxon>
        <taxon>Pezizomycotina</taxon>
        <taxon>Sordariomycetes</taxon>
        <taxon>Hypocreomycetidae</taxon>
        <taxon>Glomerellales</taxon>
        <taxon>Glomerellaceae</taxon>
        <taxon>Colletotrichum</taxon>
        <taxon>Colletotrichum acutatum species complex</taxon>
    </lineage>
</organism>
<keyword evidence="2" id="KW-1185">Reference proteome</keyword>
<proteinExistence type="predicted"/>
<comment type="caution">
    <text evidence="1">The sequence shown here is derived from an EMBL/GenBank/DDBJ whole genome shotgun (WGS) entry which is preliminary data.</text>
</comment>
<reference evidence="1 2" key="1">
    <citation type="submission" date="2014-02" db="EMBL/GenBank/DDBJ databases">
        <title>The genome sequence of Colletotrichum salicis CBS 607.94.</title>
        <authorList>
            <person name="Baroncelli R."/>
            <person name="Thon M.R."/>
        </authorList>
    </citation>
    <scope>NUCLEOTIDE SEQUENCE [LARGE SCALE GENOMIC DNA]</scope>
    <source>
        <strain evidence="1 2">CBS 607.94</strain>
    </source>
</reference>